<name>A0A418V9M1_9DEIO</name>
<sequence>MWTIKITEPKFKIDDLGKIESVDKNKKLSKVTSGPLKGVIVQQQASLRLMSQQWYLKYFNKATK</sequence>
<accession>A0A418V9M1</accession>
<protein>
    <submittedName>
        <fullName evidence="1">Uncharacterized protein</fullName>
    </submittedName>
</protein>
<dbReference type="EMBL" id="QYUJ01000014">
    <property type="protein sequence ID" value="RJF72818.1"/>
    <property type="molecule type" value="Genomic_DNA"/>
</dbReference>
<dbReference type="Proteomes" id="UP000286287">
    <property type="component" value="Unassembled WGS sequence"/>
</dbReference>
<evidence type="ECO:0000313" key="1">
    <source>
        <dbReference type="EMBL" id="RJF72818.1"/>
    </source>
</evidence>
<keyword evidence="2" id="KW-1185">Reference proteome</keyword>
<gene>
    <name evidence="1" type="ORF">D3875_15975</name>
</gene>
<comment type="caution">
    <text evidence="1">The sequence shown here is derived from an EMBL/GenBank/DDBJ whole genome shotgun (WGS) entry which is preliminary data.</text>
</comment>
<proteinExistence type="predicted"/>
<organism evidence="1 2">
    <name type="scientific">Deinococcus cavernae</name>
    <dbReference type="NCBI Taxonomy" id="2320857"/>
    <lineage>
        <taxon>Bacteria</taxon>
        <taxon>Thermotogati</taxon>
        <taxon>Deinococcota</taxon>
        <taxon>Deinococci</taxon>
        <taxon>Deinococcales</taxon>
        <taxon>Deinococcaceae</taxon>
        <taxon>Deinococcus</taxon>
    </lineage>
</organism>
<dbReference type="AlphaFoldDB" id="A0A418V9M1"/>
<evidence type="ECO:0000313" key="2">
    <source>
        <dbReference type="Proteomes" id="UP000286287"/>
    </source>
</evidence>
<reference evidence="1 2" key="1">
    <citation type="submission" date="2018-09" db="EMBL/GenBank/DDBJ databases">
        <authorList>
            <person name="Zhu H."/>
        </authorList>
    </citation>
    <scope>NUCLEOTIDE SEQUENCE [LARGE SCALE GENOMIC DNA]</scope>
    <source>
        <strain evidence="1 2">K2S05-167</strain>
    </source>
</reference>